<reference evidence="2 3" key="1">
    <citation type="submission" date="2019-03" db="EMBL/GenBank/DDBJ databases">
        <authorList>
            <person name="Kim M.K.M."/>
        </authorList>
    </citation>
    <scope>NUCLEOTIDE SEQUENCE [LARGE SCALE GENOMIC DNA]</scope>
    <source>
        <strain evidence="2 3">17J68-12</strain>
    </source>
</reference>
<dbReference type="AlphaFoldDB" id="A0A4R1BKH8"/>
<dbReference type="Proteomes" id="UP000295334">
    <property type="component" value="Unassembled WGS sequence"/>
</dbReference>
<gene>
    <name evidence="2" type="ORF">EPD60_05865</name>
</gene>
<keyword evidence="3" id="KW-1185">Reference proteome</keyword>
<dbReference type="Pfam" id="PF13566">
    <property type="entry name" value="DUF4130"/>
    <property type="match status" value="1"/>
</dbReference>
<protein>
    <submittedName>
        <fullName evidence="2">DNA metabolism protein</fullName>
    </submittedName>
</protein>
<dbReference type="NCBIfam" id="TIGR03915">
    <property type="entry name" value="SAM_7_link_chp"/>
    <property type="match status" value="1"/>
</dbReference>
<dbReference type="InterPro" id="IPR025404">
    <property type="entry name" value="DUF4130"/>
</dbReference>
<accession>A0A4R1BKH8</accession>
<evidence type="ECO:0000313" key="3">
    <source>
        <dbReference type="Proteomes" id="UP000295334"/>
    </source>
</evidence>
<feature type="domain" description="DUF4130" evidence="1">
    <location>
        <begin position="85"/>
        <end position="251"/>
    </location>
</feature>
<evidence type="ECO:0000259" key="1">
    <source>
        <dbReference type="Pfam" id="PF13566"/>
    </source>
</evidence>
<comment type="caution">
    <text evidence="2">The sequence shown here is derived from an EMBL/GenBank/DDBJ whole genome shotgun (WGS) entry which is preliminary data.</text>
</comment>
<organism evidence="2 3">
    <name type="scientific">Flaviaesturariibacter flavus</name>
    <dbReference type="NCBI Taxonomy" id="2502780"/>
    <lineage>
        <taxon>Bacteria</taxon>
        <taxon>Pseudomonadati</taxon>
        <taxon>Bacteroidota</taxon>
        <taxon>Chitinophagia</taxon>
        <taxon>Chitinophagales</taxon>
        <taxon>Chitinophagaceae</taxon>
        <taxon>Flaviaestuariibacter</taxon>
    </lineage>
</organism>
<dbReference type="InterPro" id="IPR023875">
    <property type="entry name" value="DNA_repair_put"/>
</dbReference>
<name>A0A4R1BKH8_9BACT</name>
<sequence length="259" mass="30242">MQTVLYDGSFEGWLCAVFDVFDYKFEAVDLCRRDRFQGTIFGAVHEARFLEAHAQRVWRGLQRKLSAEGLQAVSQCFLADEAGIANTLLRYVSYVFASEGSVEQDFSHPDVLAVSQVARKVWKEQHRMEAFVRFQKTADGLYYALIEPDHDVLPLIAKHFTTRYADQRWLIYDGRRRYGIHYDGARTHAVEIQFSEAAAGGREVAAVYDPEEAFYQQLWRQYFKSVNIAARKNTRLQVQHMPRRYWKYLVEKQPGSTRY</sequence>
<dbReference type="EMBL" id="SJZI01000008">
    <property type="protein sequence ID" value="TCJ17890.1"/>
    <property type="molecule type" value="Genomic_DNA"/>
</dbReference>
<evidence type="ECO:0000313" key="2">
    <source>
        <dbReference type="EMBL" id="TCJ17890.1"/>
    </source>
</evidence>
<dbReference type="OrthoDB" id="5290748at2"/>
<proteinExistence type="predicted"/>